<dbReference type="Proteomes" id="UP000191554">
    <property type="component" value="Unassembled WGS sequence"/>
</dbReference>
<dbReference type="STRING" id="48256.CLHUN_36040"/>
<dbReference type="RefSeq" id="WP_080066015.1">
    <property type="nucleotide sequence ID" value="NZ_MZGX01000028.1"/>
</dbReference>
<comment type="caution">
    <text evidence="1">The sequence shown here is derived from an EMBL/GenBank/DDBJ whole genome shotgun (WGS) entry which is preliminary data.</text>
</comment>
<evidence type="ECO:0000313" key="2">
    <source>
        <dbReference type="Proteomes" id="UP000191554"/>
    </source>
</evidence>
<reference evidence="1 2" key="1">
    <citation type="submission" date="2017-03" db="EMBL/GenBank/DDBJ databases">
        <title>Genome sequence of Clostridium hungatei DSM 14427.</title>
        <authorList>
            <person name="Poehlein A."/>
            <person name="Daniel R."/>
        </authorList>
    </citation>
    <scope>NUCLEOTIDE SEQUENCE [LARGE SCALE GENOMIC DNA]</scope>
    <source>
        <strain evidence="1 2">DSM 14427</strain>
    </source>
</reference>
<dbReference type="EMBL" id="MZGX01000028">
    <property type="protein sequence ID" value="OPX42479.1"/>
    <property type="molecule type" value="Genomic_DNA"/>
</dbReference>
<accession>A0A1V4SF11</accession>
<sequence>MIDFILVGAVCVVLFFAIRKIVKNQKKGSSCCGCSGCEKSESCEASGK</sequence>
<gene>
    <name evidence="1" type="ORF">CLHUN_36040</name>
</gene>
<evidence type="ECO:0000313" key="1">
    <source>
        <dbReference type="EMBL" id="OPX42479.1"/>
    </source>
</evidence>
<proteinExistence type="predicted"/>
<protein>
    <submittedName>
        <fullName evidence="1">Virus attachment protein p12 family protein</fullName>
    </submittedName>
</protein>
<name>A0A1V4SF11_RUMHU</name>
<dbReference type="AlphaFoldDB" id="A0A1V4SF11"/>
<keyword evidence="2" id="KW-1185">Reference proteome</keyword>
<dbReference type="Pfam" id="PF12669">
    <property type="entry name" value="FeoB_associated"/>
    <property type="match status" value="1"/>
</dbReference>
<organism evidence="1 2">
    <name type="scientific">Ruminiclostridium hungatei</name>
    <name type="common">Clostridium hungatei</name>
    <dbReference type="NCBI Taxonomy" id="48256"/>
    <lineage>
        <taxon>Bacteria</taxon>
        <taxon>Bacillati</taxon>
        <taxon>Bacillota</taxon>
        <taxon>Clostridia</taxon>
        <taxon>Eubacteriales</taxon>
        <taxon>Oscillospiraceae</taxon>
        <taxon>Ruminiclostridium</taxon>
    </lineage>
</organism>